<gene>
    <name evidence="3" type="ORF">C5Y83_06380</name>
</gene>
<reference evidence="3 4" key="1">
    <citation type="submission" date="2018-02" db="EMBL/GenBank/DDBJ databases">
        <title>Comparative genomes isolates from brazilian mangrove.</title>
        <authorList>
            <person name="Araujo J.E."/>
            <person name="Taketani R.G."/>
            <person name="Silva M.C.P."/>
            <person name="Loureco M.V."/>
            <person name="Andreote F.D."/>
        </authorList>
    </citation>
    <scope>NUCLEOTIDE SEQUENCE [LARGE SCALE GENOMIC DNA]</scope>
    <source>
        <strain evidence="3 4">Hex-1 MGV</strain>
    </source>
</reference>
<feature type="signal peptide" evidence="2">
    <location>
        <begin position="1"/>
        <end position="26"/>
    </location>
</feature>
<evidence type="ECO:0000256" key="2">
    <source>
        <dbReference type="SAM" id="SignalP"/>
    </source>
</evidence>
<dbReference type="AlphaFoldDB" id="A0A2S8FZF1"/>
<dbReference type="InterPro" id="IPR024079">
    <property type="entry name" value="MetalloPept_cat_dom_sf"/>
</dbReference>
<dbReference type="SUPFAM" id="SSF55486">
    <property type="entry name" value="Metalloproteases ('zincins'), catalytic domain"/>
    <property type="match status" value="2"/>
</dbReference>
<comment type="caution">
    <text evidence="3">The sequence shown here is derived from an EMBL/GenBank/DDBJ whole genome shotgun (WGS) entry which is preliminary data.</text>
</comment>
<feature type="region of interest" description="Disordered" evidence="1">
    <location>
        <begin position="124"/>
        <end position="144"/>
    </location>
</feature>
<dbReference type="OrthoDB" id="267032at2"/>
<evidence type="ECO:0000256" key="1">
    <source>
        <dbReference type="SAM" id="MobiDB-lite"/>
    </source>
</evidence>
<evidence type="ECO:0000313" key="4">
    <source>
        <dbReference type="Proteomes" id="UP000238322"/>
    </source>
</evidence>
<organism evidence="3 4">
    <name type="scientific">Blastopirellula marina</name>
    <dbReference type="NCBI Taxonomy" id="124"/>
    <lineage>
        <taxon>Bacteria</taxon>
        <taxon>Pseudomonadati</taxon>
        <taxon>Planctomycetota</taxon>
        <taxon>Planctomycetia</taxon>
        <taxon>Pirellulales</taxon>
        <taxon>Pirellulaceae</taxon>
        <taxon>Blastopirellula</taxon>
    </lineage>
</organism>
<feature type="compositionally biased region" description="Pro residues" evidence="1">
    <location>
        <begin position="128"/>
        <end position="140"/>
    </location>
</feature>
<dbReference type="EMBL" id="PUHY01000005">
    <property type="protein sequence ID" value="PQO37568.1"/>
    <property type="molecule type" value="Genomic_DNA"/>
</dbReference>
<dbReference type="Proteomes" id="UP000238322">
    <property type="component" value="Unassembled WGS sequence"/>
</dbReference>
<feature type="chain" id="PRO_5015441820" evidence="2">
    <location>
        <begin position="27"/>
        <end position="500"/>
    </location>
</feature>
<dbReference type="PANTHER" id="PTHR21054">
    <property type="entry name" value="ZINC METALLOPROTEINASE-RELATED"/>
    <property type="match status" value="1"/>
</dbReference>
<keyword evidence="2" id="KW-0732">Signal</keyword>
<accession>A0A2S8FZF1</accession>
<dbReference type="RefSeq" id="WP_105328817.1">
    <property type="nucleotide sequence ID" value="NZ_PUHY01000005.1"/>
</dbReference>
<dbReference type="InterPro" id="IPR053002">
    <property type="entry name" value="Metalloproteinase_M10B"/>
</dbReference>
<dbReference type="Gene3D" id="3.40.390.10">
    <property type="entry name" value="Collagenase (Catalytic Domain)"/>
    <property type="match status" value="1"/>
</dbReference>
<dbReference type="Pfam" id="PF12044">
    <property type="entry name" value="Metallopep"/>
    <property type="match status" value="1"/>
</dbReference>
<sequence>MFIDRTTIYRLSVILLLTGGSSPALAAPPQPAWCFQMEGQTVGYLRQEDGSWRFVRPGKELNELDEIERSAAGIILQNRKTKLFIKLTTDQAFWRQPKGEKWNAYYKGGFTKPPAALLKEIASASKPAPAPKPTPSPTPTVRPLVSGPHKYEVRVAYFVPSDRQPVANYEKKIRVITQFVNSMYRNDLASKGIRTEGLTWQQEQGETKVHLIRGKHPAAYYTKPPAYDKNKQFSLVGEEVKPVLGKLDEAIGFVFCENYDETPANIMWNGVLALGAYGSAKGGLAMFSSHLLRDEFCGLTTKEQLSRFFDTTPVKGRKAWDGPMNSPRCEFVENGFGAVIHELGHSLGLPHDFTDQDRNVMSNGYRNIRRNLSSKTPQSKMVTFSDANTLLLSSSRYLNREIDRTDDTKPIVEFEIVDIARATGQVKLQLKAADETALRGYVVMDRNASTLIDFGPLKDKVHGQQLIVRPQAKNGKVRLTMIVVDQGGNQTRVQQEVSVQ</sequence>
<evidence type="ECO:0000313" key="3">
    <source>
        <dbReference type="EMBL" id="PQO37568.1"/>
    </source>
</evidence>
<dbReference type="PANTHER" id="PTHR21054:SF2">
    <property type="entry name" value="MIP04191P"/>
    <property type="match status" value="1"/>
</dbReference>
<name>A0A2S8FZF1_9BACT</name>
<protein>
    <submittedName>
        <fullName evidence="3">Uncharacterized protein</fullName>
    </submittedName>
</protein>
<dbReference type="GO" id="GO:0008237">
    <property type="term" value="F:metallopeptidase activity"/>
    <property type="evidence" value="ECO:0007669"/>
    <property type="project" value="InterPro"/>
</dbReference>
<proteinExistence type="predicted"/>
<dbReference type="InterPro" id="IPR021917">
    <property type="entry name" value="Unchr_Zn-peptidase-like"/>
</dbReference>